<dbReference type="GO" id="GO:0080120">
    <property type="term" value="P:CAAX-box protein maturation"/>
    <property type="evidence" value="ECO:0007669"/>
    <property type="project" value="UniProtKB-ARBA"/>
</dbReference>
<dbReference type="GO" id="GO:0006508">
    <property type="term" value="P:proteolysis"/>
    <property type="evidence" value="ECO:0007669"/>
    <property type="project" value="UniProtKB-KW"/>
</dbReference>
<keyword evidence="1" id="KW-1133">Transmembrane helix</keyword>
<keyword evidence="1" id="KW-0472">Membrane</keyword>
<dbReference type="RefSeq" id="WP_018919780.1">
    <property type="nucleotide sequence ID" value="NZ_LR134384.1"/>
</dbReference>
<dbReference type="KEGG" id="poc:NCTC13071_00420"/>
<feature type="transmembrane region" description="Helical" evidence="1">
    <location>
        <begin position="206"/>
        <end position="224"/>
    </location>
</feature>
<dbReference type="PANTHER" id="PTHR36435">
    <property type="entry name" value="SLR1288 PROTEIN"/>
    <property type="match status" value="1"/>
</dbReference>
<evidence type="ECO:0000256" key="1">
    <source>
        <dbReference type="SAM" id="Phobius"/>
    </source>
</evidence>
<proteinExistence type="predicted"/>
<feature type="transmembrane region" description="Helical" evidence="1">
    <location>
        <begin position="12"/>
        <end position="36"/>
    </location>
</feature>
<keyword evidence="3" id="KW-0378">Hydrolase</keyword>
<accession>A0A3S4T9Q3</accession>
<dbReference type="InterPro" id="IPR003675">
    <property type="entry name" value="Rce1/LyrA-like_dom"/>
</dbReference>
<sequence>MNKTGKQILHAGLYLVVFILIQFFVQIVVVGGYMLFKHLPLADLRTVIAENTAVTIASTIISSLITIALFLVLGWTSKSRDYLSSRPWTTLMWVVLAAIGIIIPASGLEELFKVDMPEQLEVLFTRMMHEPLGYVAIGILGPLAEEIVFRGAILRTLLKLFGSKPWIAIAISAAVFGLVHGNSAQFLHAFLLGLLLGWMFYRTGSIVPGVVLHWVNNTIVYVMANLMPGFENATLSQLANGKPVVIALYIFFSLCILVPALVQLNKRLARAKM</sequence>
<feature type="transmembrane region" description="Helical" evidence="1">
    <location>
        <begin position="132"/>
        <end position="149"/>
    </location>
</feature>
<evidence type="ECO:0000313" key="3">
    <source>
        <dbReference type="EMBL" id="VEH14443.1"/>
    </source>
</evidence>
<feature type="transmembrane region" description="Helical" evidence="1">
    <location>
        <begin position="56"/>
        <end position="76"/>
    </location>
</feature>
<feature type="transmembrane region" description="Helical" evidence="1">
    <location>
        <begin position="88"/>
        <end position="108"/>
    </location>
</feature>
<keyword evidence="1" id="KW-0812">Transmembrane</keyword>
<feature type="transmembrane region" description="Helical" evidence="1">
    <location>
        <begin position="244"/>
        <end position="264"/>
    </location>
</feature>
<feature type="transmembrane region" description="Helical" evidence="1">
    <location>
        <begin position="185"/>
        <end position="201"/>
    </location>
</feature>
<dbReference type="EMBL" id="LR134384">
    <property type="protein sequence ID" value="VEH14443.1"/>
    <property type="molecule type" value="Genomic_DNA"/>
</dbReference>
<evidence type="ECO:0000313" key="4">
    <source>
        <dbReference type="Proteomes" id="UP000274578"/>
    </source>
</evidence>
<dbReference type="Pfam" id="PF02517">
    <property type="entry name" value="Rce1-like"/>
    <property type="match status" value="1"/>
</dbReference>
<evidence type="ECO:0000259" key="2">
    <source>
        <dbReference type="Pfam" id="PF02517"/>
    </source>
</evidence>
<feature type="transmembrane region" description="Helical" evidence="1">
    <location>
        <begin position="161"/>
        <end position="179"/>
    </location>
</feature>
<organism evidence="3 4">
    <name type="scientific">Segatella oris</name>
    <dbReference type="NCBI Taxonomy" id="28135"/>
    <lineage>
        <taxon>Bacteria</taxon>
        <taxon>Pseudomonadati</taxon>
        <taxon>Bacteroidota</taxon>
        <taxon>Bacteroidia</taxon>
        <taxon>Bacteroidales</taxon>
        <taxon>Prevotellaceae</taxon>
        <taxon>Segatella</taxon>
    </lineage>
</organism>
<gene>
    <name evidence="3" type="ORF">NCTC13071_00420</name>
</gene>
<dbReference type="GeneID" id="85011332"/>
<keyword evidence="3" id="KW-0645">Protease</keyword>
<dbReference type="GO" id="GO:0004175">
    <property type="term" value="F:endopeptidase activity"/>
    <property type="evidence" value="ECO:0007669"/>
    <property type="project" value="UniProtKB-ARBA"/>
</dbReference>
<dbReference type="PANTHER" id="PTHR36435:SF1">
    <property type="entry name" value="CAAX AMINO TERMINAL PROTEASE FAMILY PROTEIN"/>
    <property type="match status" value="1"/>
</dbReference>
<reference evidence="3 4" key="1">
    <citation type="submission" date="2018-12" db="EMBL/GenBank/DDBJ databases">
        <authorList>
            <consortium name="Pathogen Informatics"/>
        </authorList>
    </citation>
    <scope>NUCLEOTIDE SEQUENCE [LARGE SCALE GENOMIC DNA]</scope>
    <source>
        <strain evidence="3 4">NCTC13071</strain>
    </source>
</reference>
<dbReference type="Proteomes" id="UP000274578">
    <property type="component" value="Chromosome 1"/>
</dbReference>
<dbReference type="InterPro" id="IPR052710">
    <property type="entry name" value="CAAX_protease"/>
</dbReference>
<protein>
    <submittedName>
        <fullName evidence="3">CAAX amino terminal protease self- immunity</fullName>
    </submittedName>
</protein>
<feature type="domain" description="CAAX prenyl protease 2/Lysostaphin resistance protein A-like" evidence="2">
    <location>
        <begin position="132"/>
        <end position="219"/>
    </location>
</feature>
<name>A0A3S4T9Q3_9BACT</name>
<dbReference type="AlphaFoldDB" id="A0A3S4T9Q3"/>